<dbReference type="GO" id="GO:0010181">
    <property type="term" value="F:FMN binding"/>
    <property type="evidence" value="ECO:0007669"/>
    <property type="project" value="InterPro"/>
</dbReference>
<reference evidence="2" key="1">
    <citation type="submission" date="2022-10" db="EMBL/GenBank/DDBJ databases">
        <title>Culturing micro-colonial fungi from biological soil crusts in the Mojave desert and describing Neophaeococcomyces mojavensis, and introducing the new genera and species Taxawa tesnikishii.</title>
        <authorList>
            <person name="Kurbessoian T."/>
            <person name="Stajich J.E."/>
        </authorList>
    </citation>
    <scope>NUCLEOTIDE SEQUENCE</scope>
    <source>
        <strain evidence="2">TK_35</strain>
    </source>
</reference>
<comment type="caution">
    <text evidence="2">The sequence shown here is derived from an EMBL/GenBank/DDBJ whole genome shotgun (WGS) entry which is preliminary data.</text>
</comment>
<dbReference type="GO" id="GO:0016629">
    <property type="term" value="F:12-oxophytodienoate reductase activity"/>
    <property type="evidence" value="ECO:0007669"/>
    <property type="project" value="UniProtKB-EC"/>
</dbReference>
<dbReference type="Gene3D" id="3.20.20.70">
    <property type="entry name" value="Aldolase class I"/>
    <property type="match status" value="1"/>
</dbReference>
<gene>
    <name evidence="2" type="primary">OYE32_1</name>
    <name evidence="2" type="ORF">H2204_001115</name>
</gene>
<evidence type="ECO:0000313" key="2">
    <source>
        <dbReference type="EMBL" id="KAJ9645535.1"/>
    </source>
</evidence>
<dbReference type="SUPFAM" id="SSF51735">
    <property type="entry name" value="NAD(P)-binding Rossmann-fold domains"/>
    <property type="match status" value="1"/>
</dbReference>
<keyword evidence="3" id="KW-1185">Reference proteome</keyword>
<evidence type="ECO:0000313" key="3">
    <source>
        <dbReference type="Proteomes" id="UP001172681"/>
    </source>
</evidence>
<dbReference type="EC" id="1.3.1.42" evidence="2"/>
<organism evidence="2 3">
    <name type="scientific">Knufia peltigerae</name>
    <dbReference type="NCBI Taxonomy" id="1002370"/>
    <lineage>
        <taxon>Eukaryota</taxon>
        <taxon>Fungi</taxon>
        <taxon>Dikarya</taxon>
        <taxon>Ascomycota</taxon>
        <taxon>Pezizomycotina</taxon>
        <taxon>Eurotiomycetes</taxon>
        <taxon>Chaetothyriomycetidae</taxon>
        <taxon>Chaetothyriales</taxon>
        <taxon>Trichomeriaceae</taxon>
        <taxon>Knufia</taxon>
    </lineage>
</organism>
<sequence>MPTVVVTGANSIVGIGYAFARLLCNKGCNVYAIDRDNGNGLKALESKAHTATVDVTSPESIQAFKQSLGDTPIDILLNVAGIAAGPQSDGLTTTNLDILQRTFAVNTYGPLLLTQALLPNVLRSSNPKIGIVSSRVGSVGDNSTGGSYAYRASKAAVNSIGKSMAMDLKDKGVVVMLLHPGIVKTNILPNETFPADAAEADEAAKMLWENIVSKKDMADTGKFWHHLSTRQAMASSTPKDGNPAVPNLPYFTPRHAADPGVPFNASSSTPTLFAPLKIRSKILRNRIIVAPMCQYSTAATGPDIGKLTDYHVATLGHYALKGAGLVFIEATGVQPNGRITPNCPGLWSDAQTESVKRVSDFIKSQGALSGIQLAHAGRKSSTIPPWIAASFKKPSVRASKQAGGWPEDVAGPMGGPENSWDGKGLAEDGGFYPPRQLTVSDIQETISAFAQSARRAVEAGIDVIEIHAAHGYLIHQFLSPITNRRTDQYGGSFENRTRLLIEVIEAVRAQMPTDMPLFLRVSSTEWMEESDLGKKYGSWDVESTMQLSRQLPALGVDLLDVSSGGNHPQQRINMFSSKDYQTKIANQIRQMMKAHELKLLIGAVGLITEAEQARDIVEDGLDRSIGEEAIAAKEMTDAKGGREPMADVILVARQFMREPEWVLKVAWKLGVDVAWPSQFLRVRFPKI</sequence>
<proteinExistence type="predicted"/>
<dbReference type="PRINTS" id="PR00081">
    <property type="entry name" value="GDHRDH"/>
</dbReference>
<dbReference type="PANTHER" id="PTHR43303:SF2">
    <property type="entry name" value="INDOLEAMINE 2,3-DIOXYGENASE PYRROLE 2,3-DIOXYGENASE (AFU_ORTHOLOGUE AFUA_5G01450"/>
    <property type="match status" value="1"/>
</dbReference>
<evidence type="ECO:0000259" key="1">
    <source>
        <dbReference type="Pfam" id="PF00724"/>
    </source>
</evidence>
<dbReference type="AlphaFoldDB" id="A0AA38YE56"/>
<name>A0AA38YE56_9EURO</name>
<accession>A0AA38YE56</accession>
<dbReference type="Pfam" id="PF00724">
    <property type="entry name" value="Oxidored_FMN"/>
    <property type="match status" value="1"/>
</dbReference>
<dbReference type="InterPro" id="IPR013785">
    <property type="entry name" value="Aldolase_TIM"/>
</dbReference>
<dbReference type="Pfam" id="PF00106">
    <property type="entry name" value="adh_short"/>
    <property type="match status" value="1"/>
</dbReference>
<dbReference type="InterPro" id="IPR001155">
    <property type="entry name" value="OxRdtase_FMN_N"/>
</dbReference>
<dbReference type="InterPro" id="IPR044152">
    <property type="entry name" value="YqjM-like"/>
</dbReference>
<protein>
    <submittedName>
        <fullName evidence="2">NADH-dependent flavin oxidoreductase</fullName>
        <ecNumber evidence="2">1.3.1.42</ecNumber>
    </submittedName>
</protein>
<dbReference type="SUPFAM" id="SSF51395">
    <property type="entry name" value="FMN-linked oxidoreductases"/>
    <property type="match status" value="1"/>
</dbReference>
<feature type="domain" description="NADH:flavin oxidoreductase/NADH oxidase N-terminal" evidence="1">
    <location>
        <begin position="272"/>
        <end position="619"/>
    </location>
</feature>
<dbReference type="InterPro" id="IPR036291">
    <property type="entry name" value="NAD(P)-bd_dom_sf"/>
</dbReference>
<dbReference type="GO" id="GO:0050661">
    <property type="term" value="F:NADP binding"/>
    <property type="evidence" value="ECO:0007669"/>
    <property type="project" value="InterPro"/>
</dbReference>
<dbReference type="InterPro" id="IPR002347">
    <property type="entry name" value="SDR_fam"/>
</dbReference>
<dbReference type="Proteomes" id="UP001172681">
    <property type="component" value="Unassembled WGS sequence"/>
</dbReference>
<dbReference type="GO" id="GO:0003959">
    <property type="term" value="F:NADPH dehydrogenase activity"/>
    <property type="evidence" value="ECO:0007669"/>
    <property type="project" value="InterPro"/>
</dbReference>
<keyword evidence="2" id="KW-0560">Oxidoreductase</keyword>
<dbReference type="CDD" id="cd05325">
    <property type="entry name" value="carb_red_sniffer_like_SDR_c"/>
    <property type="match status" value="1"/>
</dbReference>
<dbReference type="PANTHER" id="PTHR43303">
    <property type="entry name" value="NADPH DEHYDROGENASE C23G7.10C-RELATED"/>
    <property type="match status" value="1"/>
</dbReference>
<dbReference type="Gene3D" id="3.40.50.720">
    <property type="entry name" value="NAD(P)-binding Rossmann-like Domain"/>
    <property type="match status" value="1"/>
</dbReference>
<dbReference type="CDD" id="cd02932">
    <property type="entry name" value="OYE_YqiM_FMN"/>
    <property type="match status" value="1"/>
</dbReference>
<dbReference type="EMBL" id="JAPDRN010000004">
    <property type="protein sequence ID" value="KAJ9645535.1"/>
    <property type="molecule type" value="Genomic_DNA"/>
</dbReference>